<dbReference type="Pfam" id="PF00290">
    <property type="entry name" value="Trp_syntA"/>
    <property type="match status" value="1"/>
</dbReference>
<gene>
    <name evidence="9" type="primary">trpA</name>
    <name evidence="11" type="ORF">A2V92_00225</name>
</gene>
<organism evidence="11 12">
    <name type="scientific">Candidatus Muproteobacteria bacterium RBG_16_65_31</name>
    <dbReference type="NCBI Taxonomy" id="1817759"/>
    <lineage>
        <taxon>Bacteria</taxon>
        <taxon>Pseudomonadati</taxon>
        <taxon>Pseudomonadota</taxon>
        <taxon>Candidatus Muproteobacteria</taxon>
    </lineage>
</organism>
<dbReference type="PROSITE" id="PS00167">
    <property type="entry name" value="TRP_SYNTHASE_ALPHA"/>
    <property type="match status" value="1"/>
</dbReference>
<evidence type="ECO:0000256" key="9">
    <source>
        <dbReference type="HAMAP-Rule" id="MF_00131"/>
    </source>
</evidence>
<dbReference type="EMBL" id="MFST01000044">
    <property type="protein sequence ID" value="OGI44547.1"/>
    <property type="molecule type" value="Genomic_DNA"/>
</dbReference>
<proteinExistence type="inferred from homology"/>
<dbReference type="PANTHER" id="PTHR43406">
    <property type="entry name" value="TRYPTOPHAN SYNTHASE, ALPHA CHAIN"/>
    <property type="match status" value="1"/>
</dbReference>
<evidence type="ECO:0000256" key="5">
    <source>
        <dbReference type="ARBA" id="ARBA00022822"/>
    </source>
</evidence>
<comment type="similarity">
    <text evidence="9 10">Belongs to the TrpA family.</text>
</comment>
<evidence type="ECO:0000313" key="11">
    <source>
        <dbReference type="EMBL" id="OGI44547.1"/>
    </source>
</evidence>
<evidence type="ECO:0000256" key="3">
    <source>
        <dbReference type="ARBA" id="ARBA00011270"/>
    </source>
</evidence>
<evidence type="ECO:0000256" key="1">
    <source>
        <dbReference type="ARBA" id="ARBA00003365"/>
    </source>
</evidence>
<evidence type="ECO:0000256" key="6">
    <source>
        <dbReference type="ARBA" id="ARBA00023141"/>
    </source>
</evidence>
<feature type="active site" description="Proton acceptor" evidence="9">
    <location>
        <position position="60"/>
    </location>
</feature>
<comment type="catalytic activity">
    <reaction evidence="8 9">
        <text>(1S,2R)-1-C-(indol-3-yl)glycerol 3-phosphate + L-serine = D-glyceraldehyde 3-phosphate + L-tryptophan + H2O</text>
        <dbReference type="Rhea" id="RHEA:10532"/>
        <dbReference type="ChEBI" id="CHEBI:15377"/>
        <dbReference type="ChEBI" id="CHEBI:33384"/>
        <dbReference type="ChEBI" id="CHEBI:57912"/>
        <dbReference type="ChEBI" id="CHEBI:58866"/>
        <dbReference type="ChEBI" id="CHEBI:59776"/>
        <dbReference type="EC" id="4.2.1.20"/>
    </reaction>
</comment>
<dbReference type="Gene3D" id="3.20.20.70">
    <property type="entry name" value="Aldolase class I"/>
    <property type="match status" value="1"/>
</dbReference>
<dbReference type="EC" id="4.2.1.20" evidence="9"/>
<comment type="subunit">
    <text evidence="3 9">Tetramer of two alpha and two beta chains.</text>
</comment>
<dbReference type="GO" id="GO:0005829">
    <property type="term" value="C:cytosol"/>
    <property type="evidence" value="ECO:0007669"/>
    <property type="project" value="TreeGrafter"/>
</dbReference>
<feature type="active site" description="Proton acceptor" evidence="9">
    <location>
        <position position="49"/>
    </location>
</feature>
<evidence type="ECO:0000256" key="4">
    <source>
        <dbReference type="ARBA" id="ARBA00022605"/>
    </source>
</evidence>
<sequence>MARIAQRFAELKKQGRRALIPYVTAGDPESWVTVPLMHALVKAGADILELGVPFSDPMADGPVIQRAAERALKHKVSLTQVLDMVREFRTGDAATPVILMGYLNPIEVMGYEAFAGRAAAAGVDGALTVDLPPEEAGELRQALRRHKLDAIFLLAPTSPPERIRRIAAAASGFIYYVSLRGVTGAAHLDVREVAAKLEEIRRHTDLPLGVGFGVSGPEAAAAVAAVADAVIVGSAIVRRMEESAAQPDKILTEVPRFLAQLRAAMDGTAPQMQASGASR</sequence>
<evidence type="ECO:0000313" key="12">
    <source>
        <dbReference type="Proteomes" id="UP000179344"/>
    </source>
</evidence>
<evidence type="ECO:0000256" key="2">
    <source>
        <dbReference type="ARBA" id="ARBA00004733"/>
    </source>
</evidence>
<dbReference type="HAMAP" id="MF_00131">
    <property type="entry name" value="Trp_synth_alpha"/>
    <property type="match status" value="1"/>
</dbReference>
<dbReference type="GO" id="GO:0004834">
    <property type="term" value="F:tryptophan synthase activity"/>
    <property type="evidence" value="ECO:0007669"/>
    <property type="project" value="UniProtKB-UniRule"/>
</dbReference>
<dbReference type="InterPro" id="IPR013785">
    <property type="entry name" value="Aldolase_TIM"/>
</dbReference>
<evidence type="ECO:0000256" key="8">
    <source>
        <dbReference type="ARBA" id="ARBA00049047"/>
    </source>
</evidence>
<comment type="pathway">
    <text evidence="2 9">Amino-acid biosynthesis; L-tryptophan biosynthesis; L-tryptophan from chorismate: step 5/5.</text>
</comment>
<keyword evidence="6 9" id="KW-0057">Aromatic amino acid biosynthesis</keyword>
<protein>
    <recommendedName>
        <fullName evidence="9">Tryptophan synthase alpha chain</fullName>
        <ecNumber evidence="9">4.2.1.20</ecNumber>
    </recommendedName>
</protein>
<reference evidence="11 12" key="1">
    <citation type="journal article" date="2016" name="Nat. Commun.">
        <title>Thousands of microbial genomes shed light on interconnected biogeochemical processes in an aquifer system.</title>
        <authorList>
            <person name="Anantharaman K."/>
            <person name="Brown C.T."/>
            <person name="Hug L.A."/>
            <person name="Sharon I."/>
            <person name="Castelle C.J."/>
            <person name="Probst A.J."/>
            <person name="Thomas B.C."/>
            <person name="Singh A."/>
            <person name="Wilkins M.J."/>
            <person name="Karaoz U."/>
            <person name="Brodie E.L."/>
            <person name="Williams K.H."/>
            <person name="Hubbard S.S."/>
            <person name="Banfield J.F."/>
        </authorList>
    </citation>
    <scope>NUCLEOTIDE SEQUENCE [LARGE SCALE GENOMIC DNA]</scope>
</reference>
<dbReference type="AlphaFoldDB" id="A0A1F6THD2"/>
<dbReference type="NCBIfam" id="TIGR00262">
    <property type="entry name" value="trpA"/>
    <property type="match status" value="1"/>
</dbReference>
<evidence type="ECO:0000256" key="7">
    <source>
        <dbReference type="ARBA" id="ARBA00023239"/>
    </source>
</evidence>
<keyword evidence="5 9" id="KW-0822">Tryptophan biosynthesis</keyword>
<accession>A0A1F6THD2</accession>
<dbReference type="InterPro" id="IPR011060">
    <property type="entry name" value="RibuloseP-bd_barrel"/>
</dbReference>
<keyword evidence="4 9" id="KW-0028">Amino-acid biosynthesis</keyword>
<comment type="function">
    <text evidence="1 9">The alpha subunit is responsible for the aldol cleavage of indoleglycerol phosphate to indole and glyceraldehyde 3-phosphate.</text>
</comment>
<dbReference type="SUPFAM" id="SSF51366">
    <property type="entry name" value="Ribulose-phoshate binding barrel"/>
    <property type="match status" value="1"/>
</dbReference>
<dbReference type="UniPathway" id="UPA00035">
    <property type="reaction ID" value="UER00044"/>
</dbReference>
<dbReference type="CDD" id="cd04724">
    <property type="entry name" value="Tryptophan_synthase_alpha"/>
    <property type="match status" value="1"/>
</dbReference>
<comment type="caution">
    <text evidence="11">The sequence shown here is derived from an EMBL/GenBank/DDBJ whole genome shotgun (WGS) entry which is preliminary data.</text>
</comment>
<evidence type="ECO:0000256" key="10">
    <source>
        <dbReference type="RuleBase" id="RU003662"/>
    </source>
</evidence>
<dbReference type="PANTHER" id="PTHR43406:SF1">
    <property type="entry name" value="TRYPTOPHAN SYNTHASE ALPHA CHAIN, CHLOROPLASTIC"/>
    <property type="match status" value="1"/>
</dbReference>
<keyword evidence="7 9" id="KW-0456">Lyase</keyword>
<dbReference type="Proteomes" id="UP000179344">
    <property type="component" value="Unassembled WGS sequence"/>
</dbReference>
<name>A0A1F6THD2_9PROT</name>
<dbReference type="FunFam" id="3.20.20.70:FF:000037">
    <property type="entry name" value="Tryptophan synthase alpha chain"/>
    <property type="match status" value="1"/>
</dbReference>
<dbReference type="InterPro" id="IPR018204">
    <property type="entry name" value="Trp_synthase_alpha_AS"/>
</dbReference>
<dbReference type="InterPro" id="IPR002028">
    <property type="entry name" value="Trp_synthase_suA"/>
</dbReference>